<keyword evidence="3" id="KW-1185">Reference proteome</keyword>
<gene>
    <name evidence="2" type="ORF">EDD18DRAFT_1347694</name>
</gene>
<keyword evidence="1" id="KW-0732">Signal</keyword>
<dbReference type="AlphaFoldDB" id="A0AA39QEU1"/>
<accession>A0AA39QEU1</accession>
<evidence type="ECO:0000313" key="2">
    <source>
        <dbReference type="EMBL" id="KAK0501617.1"/>
    </source>
</evidence>
<evidence type="ECO:0000256" key="1">
    <source>
        <dbReference type="SAM" id="SignalP"/>
    </source>
</evidence>
<proteinExistence type="predicted"/>
<comment type="caution">
    <text evidence="2">The sequence shown here is derived from an EMBL/GenBank/DDBJ whole genome shotgun (WGS) entry which is preliminary data.</text>
</comment>
<reference evidence="2" key="1">
    <citation type="submission" date="2023-06" db="EMBL/GenBank/DDBJ databases">
        <authorList>
            <consortium name="Lawrence Berkeley National Laboratory"/>
            <person name="Ahrendt S."/>
            <person name="Sahu N."/>
            <person name="Indic B."/>
            <person name="Wong-Bajracharya J."/>
            <person name="Merenyi Z."/>
            <person name="Ke H.-M."/>
            <person name="Monk M."/>
            <person name="Kocsube S."/>
            <person name="Drula E."/>
            <person name="Lipzen A."/>
            <person name="Balint B."/>
            <person name="Henrissat B."/>
            <person name="Andreopoulos B."/>
            <person name="Martin F.M."/>
            <person name="Harder C.B."/>
            <person name="Rigling D."/>
            <person name="Ford K.L."/>
            <person name="Foster G.D."/>
            <person name="Pangilinan J."/>
            <person name="Papanicolaou A."/>
            <person name="Barry K."/>
            <person name="LaButti K."/>
            <person name="Viragh M."/>
            <person name="Koriabine M."/>
            <person name="Yan M."/>
            <person name="Riley R."/>
            <person name="Champramary S."/>
            <person name="Plett K.L."/>
            <person name="Tsai I.J."/>
            <person name="Slot J."/>
            <person name="Sipos G."/>
            <person name="Plett J."/>
            <person name="Nagy L.G."/>
            <person name="Grigoriev I.V."/>
        </authorList>
    </citation>
    <scope>NUCLEOTIDE SEQUENCE</scope>
    <source>
        <strain evidence="2">HWK02</strain>
    </source>
</reference>
<evidence type="ECO:0000313" key="3">
    <source>
        <dbReference type="Proteomes" id="UP001175228"/>
    </source>
</evidence>
<feature type="signal peptide" evidence="1">
    <location>
        <begin position="1"/>
        <end position="19"/>
    </location>
</feature>
<name>A0AA39QEU1_9AGAR</name>
<feature type="chain" id="PRO_5041224906" evidence="1">
    <location>
        <begin position="20"/>
        <end position="143"/>
    </location>
</feature>
<protein>
    <submittedName>
        <fullName evidence="2">Uncharacterized protein</fullName>
    </submittedName>
</protein>
<dbReference type="Proteomes" id="UP001175228">
    <property type="component" value="Unassembled WGS sequence"/>
</dbReference>
<dbReference type="EMBL" id="JAUEPU010000006">
    <property type="protein sequence ID" value="KAK0501617.1"/>
    <property type="molecule type" value="Genomic_DNA"/>
</dbReference>
<organism evidence="2 3">
    <name type="scientific">Armillaria luteobubalina</name>
    <dbReference type="NCBI Taxonomy" id="153913"/>
    <lineage>
        <taxon>Eukaryota</taxon>
        <taxon>Fungi</taxon>
        <taxon>Dikarya</taxon>
        <taxon>Basidiomycota</taxon>
        <taxon>Agaricomycotina</taxon>
        <taxon>Agaricomycetes</taxon>
        <taxon>Agaricomycetidae</taxon>
        <taxon>Agaricales</taxon>
        <taxon>Marasmiineae</taxon>
        <taxon>Physalacriaceae</taxon>
        <taxon>Armillaria</taxon>
    </lineage>
</organism>
<sequence length="143" mass="15539">MKLTLPIITLGAVVASVFATPVHIPQDVYEPPITSLNACTVCTVNTTQTVTWDVFNPLTDITNLIGSIKLRKDGVTFYMLTLASGFEILLGEYEVTVAYVPESSKYIPVQINTQPLKLHTTMGDFGSWSPEFTITGGPSQCPV</sequence>